<accession>A0A9X3BYX4</accession>
<organism evidence="3 4">
    <name type="scientific">[Mycobacterium] manitobense</name>
    <dbReference type="NCBI Taxonomy" id="190147"/>
    <lineage>
        <taxon>Bacteria</taxon>
        <taxon>Bacillati</taxon>
        <taxon>Actinomycetota</taxon>
        <taxon>Actinomycetes</taxon>
        <taxon>Mycobacteriales</taxon>
        <taxon>Mycobacteriaceae</taxon>
        <taxon>Mycolicibacterium</taxon>
    </lineage>
</organism>
<gene>
    <name evidence="3" type="ORF">H7I41_27715</name>
</gene>
<feature type="region of interest" description="Disordered" evidence="1">
    <location>
        <begin position="1"/>
        <end position="27"/>
    </location>
</feature>
<evidence type="ECO:0000313" key="3">
    <source>
        <dbReference type="EMBL" id="MCV7173716.1"/>
    </source>
</evidence>
<evidence type="ECO:0000256" key="1">
    <source>
        <dbReference type="SAM" id="MobiDB-lite"/>
    </source>
</evidence>
<feature type="domain" description="Phospholipid/glycerol acyltransferase" evidence="2">
    <location>
        <begin position="79"/>
        <end position="207"/>
    </location>
</feature>
<evidence type="ECO:0000259" key="2">
    <source>
        <dbReference type="Pfam" id="PF01553"/>
    </source>
</evidence>
<feature type="compositionally biased region" description="Basic and acidic residues" evidence="1">
    <location>
        <begin position="1"/>
        <end position="16"/>
    </location>
</feature>
<keyword evidence="3" id="KW-0808">Transferase</keyword>
<evidence type="ECO:0000313" key="4">
    <source>
        <dbReference type="Proteomes" id="UP001140293"/>
    </source>
</evidence>
<dbReference type="EMBL" id="JACKSJ010000250">
    <property type="protein sequence ID" value="MCV7173716.1"/>
    <property type="molecule type" value="Genomic_DNA"/>
</dbReference>
<dbReference type="Pfam" id="PF01553">
    <property type="entry name" value="Acyltransferase"/>
    <property type="match status" value="1"/>
</dbReference>
<dbReference type="RefSeq" id="WP_264015884.1">
    <property type="nucleotide sequence ID" value="NZ_JACKSJ010000250.1"/>
</dbReference>
<name>A0A9X3BYX4_9MYCO</name>
<dbReference type="GO" id="GO:0016020">
    <property type="term" value="C:membrane"/>
    <property type="evidence" value="ECO:0007669"/>
    <property type="project" value="TreeGrafter"/>
</dbReference>
<proteinExistence type="predicted"/>
<reference evidence="3" key="1">
    <citation type="submission" date="2020-07" db="EMBL/GenBank/DDBJ databases">
        <authorList>
            <person name="Pettersson B.M.F."/>
            <person name="Behra P.R.K."/>
            <person name="Ramesh M."/>
            <person name="Das S."/>
            <person name="Dasgupta S."/>
            <person name="Kirsebom L.A."/>
        </authorList>
    </citation>
    <scope>NUCLEOTIDE SEQUENCE</scope>
    <source>
        <strain evidence="3">DSM 44615</strain>
    </source>
</reference>
<protein>
    <submittedName>
        <fullName evidence="3">1-acyl-sn-glycerol-3-phosphate acyltransferase</fullName>
    </submittedName>
</protein>
<dbReference type="PANTHER" id="PTHR22753:SF14">
    <property type="entry name" value="MONOACYLGLYCEROL_DIACYLGLYCEROL O-ACYLTRANSFERASE"/>
    <property type="match status" value="1"/>
</dbReference>
<dbReference type="SUPFAM" id="SSF69593">
    <property type="entry name" value="Glycerol-3-phosphate (1)-acyltransferase"/>
    <property type="match status" value="1"/>
</dbReference>
<dbReference type="AlphaFoldDB" id="A0A9X3BYX4"/>
<dbReference type="PANTHER" id="PTHR22753">
    <property type="entry name" value="TRANSMEMBRANE PROTEIN 68"/>
    <property type="match status" value="1"/>
</dbReference>
<comment type="caution">
    <text evidence="3">The sequence shown here is derived from an EMBL/GenBank/DDBJ whole genome shotgun (WGS) entry which is preliminary data.</text>
</comment>
<keyword evidence="4" id="KW-1185">Reference proteome</keyword>
<dbReference type="InterPro" id="IPR002123">
    <property type="entry name" value="Plipid/glycerol_acylTrfase"/>
</dbReference>
<keyword evidence="3" id="KW-0012">Acyltransferase</keyword>
<reference evidence="3" key="2">
    <citation type="journal article" date="2022" name="BMC Genomics">
        <title>Comparative genome analysis of mycobacteria focusing on tRNA and non-coding RNA.</title>
        <authorList>
            <person name="Behra P.R.K."/>
            <person name="Pettersson B.M.F."/>
            <person name="Ramesh M."/>
            <person name="Das S."/>
            <person name="Dasgupta S."/>
            <person name="Kirsebom L.A."/>
        </authorList>
    </citation>
    <scope>NUCLEOTIDE SEQUENCE</scope>
    <source>
        <strain evidence="3">DSM 44615</strain>
    </source>
</reference>
<dbReference type="Proteomes" id="UP001140293">
    <property type="component" value="Unassembled WGS sequence"/>
</dbReference>
<dbReference type="GO" id="GO:0016746">
    <property type="term" value="F:acyltransferase activity"/>
    <property type="evidence" value="ECO:0007669"/>
    <property type="project" value="UniProtKB-KW"/>
</dbReference>
<sequence>MRHHLDSATDGNDRKAPLPGTESQDHNDVERLADALLAAIEEGAEADTSAADTPNDLISGAAFAFRRIAIEFVRRYNRLEVTSEATTPDDPVLFVANHGFGGIFDLNVFAVAATLEQLALEREVTILTHQLAWTLRVGSLIEPLGARPADKQSAQEAFARGDHVAVFPGGDIDSAKSWDDRNVIKFDGRAGFARLAIEAGVPIVPIVTAGAGESLFVISSGERLARALRLDKLLRLKSAPISVSLPWGISVGAVGLLPYLPLPTKLVTRVLPAMSASDGENADEYAARVQAAMQDALTDMTATRTPLIG</sequence>